<keyword evidence="1" id="KW-0805">Transcription regulation</keyword>
<dbReference type="InterPro" id="IPR036390">
    <property type="entry name" value="WH_DNA-bd_sf"/>
</dbReference>
<dbReference type="Gene3D" id="1.10.10.10">
    <property type="entry name" value="Winged helix-like DNA-binding domain superfamily/Winged helix DNA-binding domain"/>
    <property type="match status" value="1"/>
</dbReference>
<gene>
    <name evidence="5" type="primary">ydfH_1</name>
    <name evidence="5" type="ORF">ERS852582_00888</name>
</gene>
<dbReference type="PANTHER" id="PTHR43537">
    <property type="entry name" value="TRANSCRIPTIONAL REGULATOR, GNTR FAMILY"/>
    <property type="match status" value="1"/>
</dbReference>
<dbReference type="SUPFAM" id="SSF46785">
    <property type="entry name" value="Winged helix' DNA-binding domain"/>
    <property type="match status" value="1"/>
</dbReference>
<dbReference type="EMBL" id="CYXN01000004">
    <property type="protein sequence ID" value="CUM86472.1"/>
    <property type="molecule type" value="Genomic_DNA"/>
</dbReference>
<accession>A0A173S821</accession>
<dbReference type="GO" id="GO:0003700">
    <property type="term" value="F:DNA-binding transcription factor activity"/>
    <property type="evidence" value="ECO:0007669"/>
    <property type="project" value="InterPro"/>
</dbReference>
<dbReference type="InterPro" id="IPR036388">
    <property type="entry name" value="WH-like_DNA-bd_sf"/>
</dbReference>
<proteinExistence type="predicted"/>
<evidence type="ECO:0000313" key="5">
    <source>
        <dbReference type="EMBL" id="CUM86472.1"/>
    </source>
</evidence>
<dbReference type="Proteomes" id="UP000095649">
    <property type="component" value="Unassembled WGS sequence"/>
</dbReference>
<dbReference type="InterPro" id="IPR000524">
    <property type="entry name" value="Tscrpt_reg_HTH_GntR"/>
</dbReference>
<dbReference type="AlphaFoldDB" id="A0A173S821"/>
<dbReference type="Gene3D" id="1.20.120.530">
    <property type="entry name" value="GntR ligand-binding domain-like"/>
    <property type="match status" value="1"/>
</dbReference>
<dbReference type="PANTHER" id="PTHR43537:SF5">
    <property type="entry name" value="UXU OPERON TRANSCRIPTIONAL REGULATOR"/>
    <property type="match status" value="1"/>
</dbReference>
<evidence type="ECO:0000259" key="4">
    <source>
        <dbReference type="PROSITE" id="PS50949"/>
    </source>
</evidence>
<dbReference type="InterPro" id="IPR008920">
    <property type="entry name" value="TF_FadR/GntR_C"/>
</dbReference>
<evidence type="ECO:0000256" key="3">
    <source>
        <dbReference type="ARBA" id="ARBA00023163"/>
    </source>
</evidence>
<evidence type="ECO:0000256" key="2">
    <source>
        <dbReference type="ARBA" id="ARBA00023125"/>
    </source>
</evidence>
<evidence type="ECO:0000313" key="6">
    <source>
        <dbReference type="Proteomes" id="UP000095649"/>
    </source>
</evidence>
<keyword evidence="2" id="KW-0238">DNA-binding</keyword>
<reference evidence="5 6" key="1">
    <citation type="submission" date="2015-09" db="EMBL/GenBank/DDBJ databases">
        <authorList>
            <consortium name="Pathogen Informatics"/>
        </authorList>
    </citation>
    <scope>NUCLEOTIDE SEQUENCE [LARGE SCALE GENOMIC DNA]</scope>
    <source>
        <strain evidence="5 6">2789STDY5834970</strain>
    </source>
</reference>
<dbReference type="Pfam" id="PF00392">
    <property type="entry name" value="GntR"/>
    <property type="match status" value="1"/>
</dbReference>
<organism evidence="5 6">
    <name type="scientific">Faecalibacterium prausnitzii</name>
    <dbReference type="NCBI Taxonomy" id="853"/>
    <lineage>
        <taxon>Bacteria</taxon>
        <taxon>Bacillati</taxon>
        <taxon>Bacillota</taxon>
        <taxon>Clostridia</taxon>
        <taxon>Eubacteriales</taxon>
        <taxon>Oscillospiraceae</taxon>
        <taxon>Faecalibacterium</taxon>
    </lineage>
</organism>
<dbReference type="RefSeq" id="WP_055185506.1">
    <property type="nucleotide sequence ID" value="NZ_CYXN01000004.1"/>
</dbReference>
<feature type="domain" description="HTH gntR-type" evidence="4">
    <location>
        <begin position="4"/>
        <end position="71"/>
    </location>
</feature>
<dbReference type="InterPro" id="IPR011711">
    <property type="entry name" value="GntR_C"/>
</dbReference>
<keyword evidence="3" id="KW-0804">Transcription</keyword>
<evidence type="ECO:0000256" key="1">
    <source>
        <dbReference type="ARBA" id="ARBA00023015"/>
    </source>
</evidence>
<dbReference type="SUPFAM" id="SSF48008">
    <property type="entry name" value="GntR ligand-binding domain-like"/>
    <property type="match status" value="1"/>
</dbReference>
<dbReference type="SMART" id="SM00345">
    <property type="entry name" value="HTH_GNTR"/>
    <property type="match status" value="1"/>
</dbReference>
<sequence>MASLSAREQAYQTIRSRIITMELKPGDPLNDRELAEQMGISRTPMREALIMLNIAHMVDIKPQSGTHVAPIDLKRMELEQFARFTLEKEILNRVRGRLTDQQEQEYRQVIENYRLLEADLTQPNRETRLLELDNQFHRKAFEITGMEAHFDHMLGELQHVERIRKFSLQTNENKSVCAAHTRILEMLLHGTADELGEALESHLNRYKLSVEQARSVHPEYFTEE</sequence>
<dbReference type="GO" id="GO:0003677">
    <property type="term" value="F:DNA binding"/>
    <property type="evidence" value="ECO:0007669"/>
    <property type="project" value="UniProtKB-KW"/>
</dbReference>
<name>A0A173S821_9FIRM</name>
<dbReference type="OrthoDB" id="154206at2"/>
<dbReference type="Pfam" id="PF07729">
    <property type="entry name" value="FCD"/>
    <property type="match status" value="1"/>
</dbReference>
<dbReference type="PROSITE" id="PS50949">
    <property type="entry name" value="HTH_GNTR"/>
    <property type="match status" value="1"/>
</dbReference>
<protein>
    <submittedName>
        <fullName evidence="5">Uncharacterized HTH-type transcriptional regulator ydfH</fullName>
    </submittedName>
</protein>
<dbReference type="CDD" id="cd07377">
    <property type="entry name" value="WHTH_GntR"/>
    <property type="match status" value="1"/>
</dbReference>